<proteinExistence type="predicted"/>
<feature type="region of interest" description="Disordered" evidence="1">
    <location>
        <begin position="572"/>
        <end position="608"/>
    </location>
</feature>
<feature type="compositionally biased region" description="Low complexity" evidence="1">
    <location>
        <begin position="242"/>
        <end position="254"/>
    </location>
</feature>
<dbReference type="CDD" id="cd18724">
    <property type="entry name" value="PIN_LabA-like"/>
    <property type="match status" value="1"/>
</dbReference>
<comment type="caution">
    <text evidence="2">The sequence shown here is derived from an EMBL/GenBank/DDBJ whole genome shotgun (WGS) entry which is preliminary data.</text>
</comment>
<dbReference type="PANTHER" id="PTHR15837:SF5">
    <property type="entry name" value="NYN DOMAIN-CONTAINING PROTEIN"/>
    <property type="match status" value="1"/>
</dbReference>
<dbReference type="Gene3D" id="3.40.50.1010">
    <property type="entry name" value="5'-nuclease"/>
    <property type="match status" value="1"/>
</dbReference>
<keyword evidence="3" id="KW-1185">Reference proteome</keyword>
<dbReference type="EMBL" id="JAPDRL010000107">
    <property type="protein sequence ID" value="KAJ9657105.1"/>
    <property type="molecule type" value="Genomic_DNA"/>
</dbReference>
<name>A0ABQ9NGJ1_9PEZI</name>
<dbReference type="Proteomes" id="UP001172684">
    <property type="component" value="Unassembled WGS sequence"/>
</dbReference>
<dbReference type="PANTHER" id="PTHR15837">
    <property type="entry name" value="RAN GUANINE NUCLEOTIDE RELEASE FACTOR"/>
    <property type="match status" value="1"/>
</dbReference>
<gene>
    <name evidence="2" type="ORF">H2201_008281</name>
</gene>
<feature type="compositionally biased region" description="Basic and acidic residues" evidence="1">
    <location>
        <begin position="261"/>
        <end position="278"/>
    </location>
</feature>
<feature type="compositionally biased region" description="Polar residues" evidence="1">
    <location>
        <begin position="212"/>
        <end position="225"/>
    </location>
</feature>
<organism evidence="2 3">
    <name type="scientific">Coniosporium apollinis</name>
    <dbReference type="NCBI Taxonomy" id="61459"/>
    <lineage>
        <taxon>Eukaryota</taxon>
        <taxon>Fungi</taxon>
        <taxon>Dikarya</taxon>
        <taxon>Ascomycota</taxon>
        <taxon>Pezizomycotina</taxon>
        <taxon>Dothideomycetes</taxon>
        <taxon>Dothideomycetes incertae sedis</taxon>
        <taxon>Coniosporium</taxon>
    </lineage>
</organism>
<feature type="compositionally biased region" description="Basic and acidic residues" evidence="1">
    <location>
        <begin position="181"/>
        <end position="193"/>
    </location>
</feature>
<feature type="compositionally biased region" description="Basic residues" evidence="1">
    <location>
        <begin position="171"/>
        <end position="180"/>
    </location>
</feature>
<evidence type="ECO:0000313" key="3">
    <source>
        <dbReference type="Proteomes" id="UP001172684"/>
    </source>
</evidence>
<protein>
    <recommendedName>
        <fullName evidence="4">NYN domain-containing protein</fullName>
    </recommendedName>
</protein>
<sequence length="708" mass="77779">MTALHSSINHYMPSRLTGDTWDFTEVLELLSKLSTPSPAAKQHDHIASHGRLLPVQEPPGDKLSADKSEKDIEFSGLGDLSNLWDFLGASQNTPAVQPRAATPVHVPATASTSPPAPVTLESIQDRETYASDGAIDCTPSSKSIRWRDEVDGQEIADPPCVAPPETPLTKNQRKKLRRKQIQRERQEKLRSTSDAESETDVQQTPARKASVHTLSSSAQPSQQTRYDLRSKTAPSTPTVKPAAAAKLSADLASLYTQPKAQDTKSPEKVKPIKSEKPEPAVQPAKSVQGTLSDSPAKVVSTAATPATPKGKSLRPPKSPENKRRLSGTVPVPAPATPFIVQAQHLQQMNVPFQQPFHTPVVALGQGATTPSMIPYIVNPGLYAQLAARSMGNPQYPSAFQHSQALQHHMQTPALTPAPANVISTPVAQQSQKLALRQGADRHYHFLLKVIRNFGEDMKWLVSPAQSKDHNTSPTGIHVFVDASNILIGFYERLRYAKGIPKETRMTRPEFDFDALVLLLERRRPVAKRVLAGSNPYVPTFEKANSIGYELNILDKVKKAKELTERQKFFQQRDLERGRGRRSSHSGKENASAGSGSETIAAAGPTSAPEKWVEQGVDEILHLKILESVVDVDVPSTIVLATGDAAEAEYSQGFLKMVERALRKGWKVEIVAWGKSISFAYRDKAFVQKWGDRFRIIELDDYVEDLLDV</sequence>
<evidence type="ECO:0000313" key="2">
    <source>
        <dbReference type="EMBL" id="KAJ9657105.1"/>
    </source>
</evidence>
<evidence type="ECO:0008006" key="4">
    <source>
        <dbReference type="Google" id="ProtNLM"/>
    </source>
</evidence>
<feature type="region of interest" description="Disordered" evidence="1">
    <location>
        <begin position="154"/>
        <end position="329"/>
    </location>
</feature>
<accession>A0ABQ9NGJ1</accession>
<reference evidence="2" key="1">
    <citation type="submission" date="2022-10" db="EMBL/GenBank/DDBJ databases">
        <title>Culturing micro-colonial fungi from biological soil crusts in the Mojave desert and describing Neophaeococcomyces mojavensis, and introducing the new genera and species Taxawa tesnikishii.</title>
        <authorList>
            <person name="Kurbessoian T."/>
            <person name="Stajich J.E."/>
        </authorList>
    </citation>
    <scope>NUCLEOTIDE SEQUENCE</scope>
    <source>
        <strain evidence="2">TK_1</strain>
    </source>
</reference>
<evidence type="ECO:0000256" key="1">
    <source>
        <dbReference type="SAM" id="MobiDB-lite"/>
    </source>
</evidence>
<dbReference type="InterPro" id="IPR007681">
    <property type="entry name" value="Mog1"/>
</dbReference>